<name>W2UR71_9FLAO</name>
<accession>W2UR71</accession>
<comment type="caution">
    <text evidence="1">The sequence shown here is derived from an EMBL/GenBank/DDBJ whole genome shotgun (WGS) entry which is preliminary data.</text>
</comment>
<sequence>MHDRKSNSRSGFYRLANSNQIEIPRGAIAIWSGCLFN</sequence>
<keyword evidence="2" id="KW-1185">Reference proteome</keyword>
<reference evidence="2" key="1">
    <citation type="submission" date="2013-11" db="EMBL/GenBank/DDBJ databases">
        <title>Draft genome sequence from a member of Zhouia, isolated tidal flat.</title>
        <authorList>
            <person name="Jin H."/>
            <person name="Jeon C.O."/>
        </authorList>
    </citation>
    <scope>NUCLEOTIDE SEQUENCE [LARGE SCALE GENOMIC DNA]</scope>
    <source>
        <strain evidence="2">AD3</strain>
    </source>
</reference>
<evidence type="ECO:0000313" key="1">
    <source>
        <dbReference type="EMBL" id="ETN96665.1"/>
    </source>
</evidence>
<evidence type="ECO:0000313" key="2">
    <source>
        <dbReference type="Proteomes" id="UP000018850"/>
    </source>
</evidence>
<proteinExistence type="predicted"/>
<dbReference type="AlphaFoldDB" id="W2UR71"/>
<protein>
    <submittedName>
        <fullName evidence="1">Uncharacterized protein</fullName>
    </submittedName>
</protein>
<organism evidence="1 2">
    <name type="scientific">Zhouia amylolytica AD3</name>
    <dbReference type="NCBI Taxonomy" id="1286632"/>
    <lineage>
        <taxon>Bacteria</taxon>
        <taxon>Pseudomonadati</taxon>
        <taxon>Bacteroidota</taxon>
        <taxon>Flavobacteriia</taxon>
        <taxon>Flavobacteriales</taxon>
        <taxon>Flavobacteriaceae</taxon>
        <taxon>Zhouia</taxon>
    </lineage>
</organism>
<gene>
    <name evidence="1" type="ORF">P278_00910</name>
</gene>
<reference evidence="1 2" key="2">
    <citation type="journal article" date="2016" name="Genome Announc.">
        <title>Draft Genome Sequence of Zhouia amylolytica AD3, Isolated from Tidal Flat Sediment.</title>
        <authorList>
            <person name="Jia B."/>
            <person name="Jin H.M."/>
            <person name="Lee H.J."/>
            <person name="Jeon C.O."/>
        </authorList>
    </citation>
    <scope>NUCLEOTIDE SEQUENCE [LARGE SCALE GENOMIC DNA]</scope>
    <source>
        <strain evidence="1 2">AD3</strain>
    </source>
</reference>
<dbReference type="Proteomes" id="UP000018850">
    <property type="component" value="Unassembled WGS sequence"/>
</dbReference>
<dbReference type="EMBL" id="AYXY01000001">
    <property type="protein sequence ID" value="ETN96665.1"/>
    <property type="molecule type" value="Genomic_DNA"/>
</dbReference>